<dbReference type="GO" id="GO:0005315">
    <property type="term" value="F:phosphate transmembrane transporter activity"/>
    <property type="evidence" value="ECO:0007669"/>
    <property type="project" value="InterPro"/>
</dbReference>
<dbReference type="AlphaFoldDB" id="A0A0R2FIK3"/>
<dbReference type="InterPro" id="IPR027417">
    <property type="entry name" value="P-loop_NTPase"/>
</dbReference>
<dbReference type="InterPro" id="IPR003593">
    <property type="entry name" value="AAA+_ATPase"/>
</dbReference>
<keyword evidence="3" id="KW-0547">Nucleotide-binding</keyword>
<proteinExistence type="predicted"/>
<sequence length="255" mass="28355">MATEKEKIITTSDVHLFYGKTEALKGISLDFNKNEITALIGPSGCGKSTYLRTLNRMNDLIPNVTITGTVKLGTQNIYAPDTDVVELRKDVGMVFQQPLPFPFSIYDNVIYGLRLAGVKDRQVLDQAVETSLKQAAVWDDVKDKLHESALSLSGGQQQRVCIARVLAAKPKVILMDEPTSALDPISTAKIENMLLELRDDYTIILVTHSMHQASRISDRTAFFLQGELIEADATKKIFMDPSKKQTEDYITGRFG</sequence>
<dbReference type="SMART" id="SM00382">
    <property type="entry name" value="AAA"/>
    <property type="match status" value="1"/>
</dbReference>
<dbReference type="SUPFAM" id="SSF52540">
    <property type="entry name" value="P-loop containing nucleoside triphosphate hydrolases"/>
    <property type="match status" value="1"/>
</dbReference>
<dbReference type="Gene3D" id="3.40.50.300">
    <property type="entry name" value="P-loop containing nucleotide triphosphate hydrolases"/>
    <property type="match status" value="1"/>
</dbReference>
<dbReference type="PROSITE" id="PS50893">
    <property type="entry name" value="ABC_TRANSPORTER_2"/>
    <property type="match status" value="1"/>
</dbReference>
<dbReference type="Proteomes" id="UP000051751">
    <property type="component" value="Unassembled WGS sequence"/>
</dbReference>
<dbReference type="Pfam" id="PF00005">
    <property type="entry name" value="ABC_tran"/>
    <property type="match status" value="1"/>
</dbReference>
<evidence type="ECO:0000313" key="6">
    <source>
        <dbReference type="EMBL" id="KRN28482.1"/>
    </source>
</evidence>
<dbReference type="PANTHER" id="PTHR43423">
    <property type="entry name" value="ABC TRANSPORTER I FAMILY MEMBER 17"/>
    <property type="match status" value="1"/>
</dbReference>
<dbReference type="EMBL" id="JQAZ01000003">
    <property type="protein sequence ID" value="KRN31982.1"/>
    <property type="molecule type" value="Genomic_DNA"/>
</dbReference>
<dbReference type="STRING" id="81857.IV38_GL001483"/>
<dbReference type="InterPro" id="IPR005670">
    <property type="entry name" value="PstB-like"/>
</dbReference>
<dbReference type="GO" id="GO:0016020">
    <property type="term" value="C:membrane"/>
    <property type="evidence" value="ECO:0007669"/>
    <property type="project" value="InterPro"/>
</dbReference>
<reference evidence="8 9" key="1">
    <citation type="journal article" date="2015" name="Genome Announc.">
        <title>Expanding the biotechnology potential of lactobacilli through comparative genomics of 213 strains and associated genera.</title>
        <authorList>
            <person name="Sun Z."/>
            <person name="Harris H.M."/>
            <person name="McCann A."/>
            <person name="Guo C."/>
            <person name="Argimon S."/>
            <person name="Zhang W."/>
            <person name="Yang X."/>
            <person name="Jeffery I.B."/>
            <person name="Cooney J.C."/>
            <person name="Kagawa T.F."/>
            <person name="Liu W."/>
            <person name="Song Y."/>
            <person name="Salvetti E."/>
            <person name="Wrobel A."/>
            <person name="Rasinkangas P."/>
            <person name="Parkhill J."/>
            <person name="Rea M.C."/>
            <person name="O'Sullivan O."/>
            <person name="Ritari J."/>
            <person name="Douillard F.P."/>
            <person name="Paul Ross R."/>
            <person name="Yang R."/>
            <person name="Briner A.E."/>
            <person name="Felis G.E."/>
            <person name="de Vos W.M."/>
            <person name="Barrangou R."/>
            <person name="Klaenhammer T.R."/>
            <person name="Caufield P.W."/>
            <person name="Cui Y."/>
            <person name="Zhang H."/>
            <person name="O'Toole P.W."/>
        </authorList>
    </citation>
    <scope>NUCLEOTIDE SEQUENCE [LARGE SCALE GENOMIC DNA]</scope>
    <source>
        <strain evidence="6 9">ATCC BAA-66</strain>
        <strain evidence="7 8">DSM 13344</strain>
    </source>
</reference>
<dbReference type="Proteomes" id="UP000051645">
    <property type="component" value="Unassembled WGS sequence"/>
</dbReference>
<evidence type="ECO:0000256" key="4">
    <source>
        <dbReference type="ARBA" id="ARBA00022840"/>
    </source>
</evidence>
<evidence type="ECO:0000256" key="2">
    <source>
        <dbReference type="ARBA" id="ARBA00022592"/>
    </source>
</evidence>
<comment type="caution">
    <text evidence="6">The sequence shown here is derived from an EMBL/GenBank/DDBJ whole genome shotgun (WGS) entry which is preliminary data.</text>
</comment>
<name>A0A0R2FIK3_9LACO</name>
<dbReference type="OrthoDB" id="9802185at2"/>
<accession>A0A0R2FIK3</accession>
<evidence type="ECO:0000256" key="1">
    <source>
        <dbReference type="ARBA" id="ARBA00022448"/>
    </source>
</evidence>
<feature type="domain" description="ABC transporter" evidence="5">
    <location>
        <begin position="9"/>
        <end position="250"/>
    </location>
</feature>
<keyword evidence="1" id="KW-0813">Transport</keyword>
<dbReference type="PROSITE" id="PS00211">
    <property type="entry name" value="ABC_TRANSPORTER_1"/>
    <property type="match status" value="1"/>
</dbReference>
<evidence type="ECO:0000313" key="8">
    <source>
        <dbReference type="Proteomes" id="UP000051645"/>
    </source>
</evidence>
<protein>
    <submittedName>
        <fullName evidence="6">ABC-type phosphate transport system, ATPase component</fullName>
    </submittedName>
</protein>
<dbReference type="EMBL" id="JQAT01000003">
    <property type="protein sequence ID" value="KRN28482.1"/>
    <property type="molecule type" value="Genomic_DNA"/>
</dbReference>
<keyword evidence="8" id="KW-1185">Reference proteome</keyword>
<gene>
    <name evidence="6" type="ORF">IV38_GL001483</name>
    <name evidence="7" type="ORF">IV40_GL001269</name>
</gene>
<evidence type="ECO:0000259" key="5">
    <source>
        <dbReference type="PROSITE" id="PS50893"/>
    </source>
</evidence>
<dbReference type="CDD" id="cd03260">
    <property type="entry name" value="ABC_PstB_phosphate_transporter"/>
    <property type="match status" value="1"/>
</dbReference>
<dbReference type="GO" id="GO:0005524">
    <property type="term" value="F:ATP binding"/>
    <property type="evidence" value="ECO:0007669"/>
    <property type="project" value="UniProtKB-KW"/>
</dbReference>
<dbReference type="GO" id="GO:0035435">
    <property type="term" value="P:phosphate ion transmembrane transport"/>
    <property type="evidence" value="ECO:0007669"/>
    <property type="project" value="InterPro"/>
</dbReference>
<dbReference type="NCBIfam" id="TIGR00972">
    <property type="entry name" value="3a0107s01c2"/>
    <property type="match status" value="1"/>
</dbReference>
<organism evidence="6 9">
    <name type="scientific">Lactobacillus selangorensis</name>
    <dbReference type="NCBI Taxonomy" id="81857"/>
    <lineage>
        <taxon>Bacteria</taxon>
        <taxon>Bacillati</taxon>
        <taxon>Bacillota</taxon>
        <taxon>Bacilli</taxon>
        <taxon>Lactobacillales</taxon>
        <taxon>Lactobacillaceae</taxon>
        <taxon>Lactobacillus</taxon>
    </lineage>
</organism>
<evidence type="ECO:0000313" key="7">
    <source>
        <dbReference type="EMBL" id="KRN31982.1"/>
    </source>
</evidence>
<evidence type="ECO:0000256" key="3">
    <source>
        <dbReference type="ARBA" id="ARBA00022741"/>
    </source>
</evidence>
<dbReference type="InterPro" id="IPR017871">
    <property type="entry name" value="ABC_transporter-like_CS"/>
</dbReference>
<dbReference type="PATRIC" id="fig|81857.3.peg.1492"/>
<dbReference type="RefSeq" id="WP_057769437.1">
    <property type="nucleotide sequence ID" value="NZ_JQAT01000003.1"/>
</dbReference>
<dbReference type="GO" id="GO:0016887">
    <property type="term" value="F:ATP hydrolysis activity"/>
    <property type="evidence" value="ECO:0007669"/>
    <property type="project" value="InterPro"/>
</dbReference>
<dbReference type="InterPro" id="IPR003439">
    <property type="entry name" value="ABC_transporter-like_ATP-bd"/>
</dbReference>
<keyword evidence="4" id="KW-0067">ATP-binding</keyword>
<evidence type="ECO:0000313" key="9">
    <source>
        <dbReference type="Proteomes" id="UP000051751"/>
    </source>
</evidence>
<dbReference type="PANTHER" id="PTHR43423:SF1">
    <property type="entry name" value="ABC TRANSPORTER I FAMILY MEMBER 17"/>
    <property type="match status" value="1"/>
</dbReference>
<keyword evidence="2" id="KW-0592">Phosphate transport</keyword>